<gene>
    <name evidence="4" type="ORF">ACFFGY_03750</name>
</gene>
<feature type="chain" id="PRO_5047066540" evidence="2">
    <location>
        <begin position="27"/>
        <end position="182"/>
    </location>
</feature>
<protein>
    <submittedName>
        <fullName evidence="4">Septal ring lytic transglycosylase RlpA family protein</fullName>
    </submittedName>
</protein>
<feature type="domain" description="RlpA-like protein double-psi beta-barrel" evidence="3">
    <location>
        <begin position="70"/>
        <end position="138"/>
    </location>
</feature>
<dbReference type="InterPro" id="IPR036908">
    <property type="entry name" value="RlpA-like_sf"/>
</dbReference>
<accession>A0ABV6JNR3</accession>
<evidence type="ECO:0000256" key="2">
    <source>
        <dbReference type="SAM" id="SignalP"/>
    </source>
</evidence>
<dbReference type="Proteomes" id="UP001589865">
    <property type="component" value="Unassembled WGS sequence"/>
</dbReference>
<organism evidence="4 5">
    <name type="scientific">Roseomonas elaeocarpi</name>
    <dbReference type="NCBI Taxonomy" id="907779"/>
    <lineage>
        <taxon>Bacteria</taxon>
        <taxon>Pseudomonadati</taxon>
        <taxon>Pseudomonadota</taxon>
        <taxon>Alphaproteobacteria</taxon>
        <taxon>Acetobacterales</taxon>
        <taxon>Roseomonadaceae</taxon>
        <taxon>Roseomonas</taxon>
    </lineage>
</organism>
<evidence type="ECO:0000259" key="3">
    <source>
        <dbReference type="Pfam" id="PF03330"/>
    </source>
</evidence>
<evidence type="ECO:0000313" key="4">
    <source>
        <dbReference type="EMBL" id="MFC0407349.1"/>
    </source>
</evidence>
<evidence type="ECO:0000256" key="1">
    <source>
        <dbReference type="SAM" id="MobiDB-lite"/>
    </source>
</evidence>
<dbReference type="Pfam" id="PF03330">
    <property type="entry name" value="DPBB_1"/>
    <property type="match status" value="1"/>
</dbReference>
<dbReference type="PANTHER" id="PTHR34183">
    <property type="entry name" value="ENDOLYTIC PEPTIDOGLYCAN TRANSGLYCOSYLASE RLPA"/>
    <property type="match status" value="1"/>
</dbReference>
<dbReference type="Gene3D" id="2.40.40.10">
    <property type="entry name" value="RlpA-like domain"/>
    <property type="match status" value="1"/>
</dbReference>
<dbReference type="CDD" id="cd22268">
    <property type="entry name" value="DPBB_RlpA-like"/>
    <property type="match status" value="1"/>
</dbReference>
<comment type="caution">
    <text evidence="4">The sequence shown here is derived from an EMBL/GenBank/DDBJ whole genome shotgun (WGS) entry which is preliminary data.</text>
</comment>
<dbReference type="PANTHER" id="PTHR34183:SF8">
    <property type="entry name" value="ENDOLYTIC PEPTIDOGLYCAN TRANSGLYCOSYLASE RLPA-RELATED"/>
    <property type="match status" value="1"/>
</dbReference>
<evidence type="ECO:0000313" key="5">
    <source>
        <dbReference type="Proteomes" id="UP001589865"/>
    </source>
</evidence>
<feature type="signal peptide" evidence="2">
    <location>
        <begin position="1"/>
        <end position="26"/>
    </location>
</feature>
<name>A0ABV6JNR3_9PROT</name>
<dbReference type="RefSeq" id="WP_377043045.1">
    <property type="nucleotide sequence ID" value="NZ_JBHLUN010000002.1"/>
</dbReference>
<dbReference type="InterPro" id="IPR009009">
    <property type="entry name" value="RlpA-like_DPBB"/>
</dbReference>
<dbReference type="EMBL" id="JBHLUN010000002">
    <property type="protein sequence ID" value="MFC0407349.1"/>
    <property type="molecule type" value="Genomic_DNA"/>
</dbReference>
<keyword evidence="2" id="KW-0732">Signal</keyword>
<proteinExistence type="predicted"/>
<feature type="region of interest" description="Disordered" evidence="1">
    <location>
        <begin position="151"/>
        <end position="182"/>
    </location>
</feature>
<keyword evidence="5" id="KW-1185">Reference proteome</keyword>
<reference evidence="4 5" key="1">
    <citation type="submission" date="2024-09" db="EMBL/GenBank/DDBJ databases">
        <authorList>
            <person name="Sun Q."/>
            <person name="Mori K."/>
        </authorList>
    </citation>
    <scope>NUCLEOTIDE SEQUENCE [LARGE SCALE GENOMIC DNA]</scope>
    <source>
        <strain evidence="4 5">TBRC 5777</strain>
    </source>
</reference>
<sequence>MVRLRGILVCGAASLLLCGMSMAASAQPDGSVVEMTRPRLEMGPRGGDHSGQLRRGEAGLMVGRRPGDQMANGAEYDPGEPLAASSTLPVGSTVRITNLDNGTVTMVQVQDVMPRGIDHLIDLSNASARLIGMTTAGARVEVAPLAVPQPDGTIRLGQGTGLAGQRAVPVNGAPRPRTGERG</sequence>